<dbReference type="EMBL" id="CAEZTC010000099">
    <property type="protein sequence ID" value="CAB4561441.1"/>
    <property type="molecule type" value="Genomic_DNA"/>
</dbReference>
<evidence type="ECO:0000256" key="2">
    <source>
        <dbReference type="ARBA" id="ARBA00012906"/>
    </source>
</evidence>
<reference evidence="11" key="1">
    <citation type="submission" date="2020-05" db="EMBL/GenBank/DDBJ databases">
        <authorList>
            <person name="Chiriac C."/>
            <person name="Salcher M."/>
            <person name="Ghai R."/>
            <person name="Kavagutti S V."/>
        </authorList>
    </citation>
    <scope>NUCLEOTIDE SEQUENCE</scope>
</reference>
<evidence type="ECO:0000256" key="1">
    <source>
        <dbReference type="ARBA" id="ARBA00009427"/>
    </source>
</evidence>
<dbReference type="PANTHER" id="PTHR21299">
    <property type="entry name" value="CYTIDYLATE KINASE/PANTOATE-BETA-ALANINE LIGASE"/>
    <property type="match status" value="1"/>
</dbReference>
<keyword evidence="5" id="KW-0418">Kinase</keyword>
<evidence type="ECO:0000259" key="10">
    <source>
        <dbReference type="Pfam" id="PF02224"/>
    </source>
</evidence>
<dbReference type="GO" id="GO:0015949">
    <property type="term" value="P:nucleobase-containing small molecule interconversion"/>
    <property type="evidence" value="ECO:0007669"/>
    <property type="project" value="TreeGrafter"/>
</dbReference>
<dbReference type="GO" id="GO:0005524">
    <property type="term" value="F:ATP binding"/>
    <property type="evidence" value="ECO:0007669"/>
    <property type="project" value="UniProtKB-KW"/>
</dbReference>
<dbReference type="InterPro" id="IPR027417">
    <property type="entry name" value="P-loop_NTPase"/>
</dbReference>
<evidence type="ECO:0000256" key="8">
    <source>
        <dbReference type="ARBA" id="ARBA00048478"/>
    </source>
</evidence>
<comment type="catalytic activity">
    <reaction evidence="8">
        <text>CMP + ATP = CDP + ADP</text>
        <dbReference type="Rhea" id="RHEA:11600"/>
        <dbReference type="ChEBI" id="CHEBI:30616"/>
        <dbReference type="ChEBI" id="CHEBI:58069"/>
        <dbReference type="ChEBI" id="CHEBI:60377"/>
        <dbReference type="ChEBI" id="CHEBI:456216"/>
        <dbReference type="EC" id="2.7.4.25"/>
    </reaction>
</comment>
<protein>
    <recommendedName>
        <fullName evidence="2">(d)CMP kinase</fullName>
        <ecNumber evidence="2">2.7.4.25</ecNumber>
    </recommendedName>
</protein>
<dbReference type="Pfam" id="PF02224">
    <property type="entry name" value="Cytidylate_kin"/>
    <property type="match status" value="1"/>
</dbReference>
<comment type="similarity">
    <text evidence="1">Belongs to the cytidylate kinase family. Type 1 subfamily.</text>
</comment>
<name>A0A6J6DBU9_9ZZZZ</name>
<dbReference type="GO" id="GO:0005829">
    <property type="term" value="C:cytosol"/>
    <property type="evidence" value="ECO:0007669"/>
    <property type="project" value="TreeGrafter"/>
</dbReference>
<keyword evidence="6" id="KW-0067">ATP-binding</keyword>
<evidence type="ECO:0000313" key="11">
    <source>
        <dbReference type="EMBL" id="CAB4561441.1"/>
    </source>
</evidence>
<evidence type="ECO:0000256" key="4">
    <source>
        <dbReference type="ARBA" id="ARBA00022741"/>
    </source>
</evidence>
<evidence type="ECO:0000256" key="7">
    <source>
        <dbReference type="ARBA" id="ARBA00047615"/>
    </source>
</evidence>
<comment type="catalytic activity">
    <reaction evidence="7">
        <text>dCMP + ATP = dCDP + ADP</text>
        <dbReference type="Rhea" id="RHEA:25094"/>
        <dbReference type="ChEBI" id="CHEBI:30616"/>
        <dbReference type="ChEBI" id="CHEBI:57566"/>
        <dbReference type="ChEBI" id="CHEBI:58593"/>
        <dbReference type="ChEBI" id="CHEBI:456216"/>
        <dbReference type="EC" id="2.7.4.25"/>
    </reaction>
</comment>
<feature type="region of interest" description="Disordered" evidence="9">
    <location>
        <begin position="168"/>
        <end position="187"/>
    </location>
</feature>
<keyword evidence="4" id="KW-0547">Nucleotide-binding</keyword>
<dbReference type="HAMAP" id="MF_00238">
    <property type="entry name" value="Cytidyl_kinase_type1"/>
    <property type="match status" value="1"/>
</dbReference>
<evidence type="ECO:0000256" key="9">
    <source>
        <dbReference type="SAM" id="MobiDB-lite"/>
    </source>
</evidence>
<accession>A0A6J6DBU9</accession>
<dbReference type="InterPro" id="IPR011994">
    <property type="entry name" value="Cytidylate_kinase_dom"/>
</dbReference>
<proteinExistence type="inferred from homology"/>
<dbReference type="Gene3D" id="3.40.50.300">
    <property type="entry name" value="P-loop containing nucleotide triphosphate hydrolases"/>
    <property type="match status" value="1"/>
</dbReference>
<evidence type="ECO:0000256" key="6">
    <source>
        <dbReference type="ARBA" id="ARBA00022840"/>
    </source>
</evidence>
<evidence type="ECO:0000256" key="5">
    <source>
        <dbReference type="ARBA" id="ARBA00022777"/>
    </source>
</evidence>
<dbReference type="AlphaFoldDB" id="A0A6J6DBU9"/>
<feature type="domain" description="Cytidylate kinase" evidence="10">
    <location>
        <begin position="4"/>
        <end position="209"/>
    </location>
</feature>
<organism evidence="11">
    <name type="scientific">freshwater metagenome</name>
    <dbReference type="NCBI Taxonomy" id="449393"/>
    <lineage>
        <taxon>unclassified sequences</taxon>
        <taxon>metagenomes</taxon>
        <taxon>ecological metagenomes</taxon>
    </lineage>
</organism>
<dbReference type="EC" id="2.7.4.25" evidence="2"/>
<dbReference type="PANTHER" id="PTHR21299:SF2">
    <property type="entry name" value="CYTIDYLATE KINASE"/>
    <property type="match status" value="1"/>
</dbReference>
<dbReference type="InterPro" id="IPR003136">
    <property type="entry name" value="Cytidylate_kin"/>
</dbReference>
<dbReference type="NCBIfam" id="TIGR00017">
    <property type="entry name" value="cmk"/>
    <property type="match status" value="1"/>
</dbReference>
<gene>
    <name evidence="11" type="ORF">UFOPK1572_00864</name>
</gene>
<sequence length="217" mass="22903">MTVVAIDGPAGAGKSTVARLVADEIGVPYLDTGAMYRCVALAVLRRGVSHGDVDEIASIAESVEITLHADTVLLDGQDVSTEIRTSEVGAVVSIIAAMTPVRNSMRSQQQKWIADHGGGVVEGRDIGTVVLPHADVKIFLTASAQERAARRVQQSGGDLAQVAKEIEDRDHLDSTRQDSPLQPASDAVHVDTTGLSISEVVASIVAIVHKKQEIKNV</sequence>
<dbReference type="GO" id="GO:0036431">
    <property type="term" value="F:dCMP kinase activity"/>
    <property type="evidence" value="ECO:0007669"/>
    <property type="project" value="InterPro"/>
</dbReference>
<dbReference type="SUPFAM" id="SSF52540">
    <property type="entry name" value="P-loop containing nucleoside triphosphate hydrolases"/>
    <property type="match status" value="1"/>
</dbReference>
<evidence type="ECO:0000256" key="3">
    <source>
        <dbReference type="ARBA" id="ARBA00022679"/>
    </source>
</evidence>
<keyword evidence="3" id="KW-0808">Transferase</keyword>
<dbReference type="CDD" id="cd02020">
    <property type="entry name" value="CMPK"/>
    <property type="match status" value="1"/>
</dbReference>